<protein>
    <submittedName>
        <fullName evidence="2">Uncharacterized protein</fullName>
    </submittedName>
</protein>
<reference evidence="2" key="1">
    <citation type="submission" date="2020-05" db="EMBL/GenBank/DDBJ databases">
        <authorList>
            <person name="Chiriac C."/>
            <person name="Salcher M."/>
            <person name="Ghai R."/>
            <person name="Kavagutti S V."/>
        </authorList>
    </citation>
    <scope>NUCLEOTIDE SEQUENCE</scope>
</reference>
<accession>A0A6J7WVJ4</accession>
<organism evidence="2">
    <name type="scientific">uncultured Caudovirales phage</name>
    <dbReference type="NCBI Taxonomy" id="2100421"/>
    <lineage>
        <taxon>Viruses</taxon>
        <taxon>Duplodnaviria</taxon>
        <taxon>Heunggongvirae</taxon>
        <taxon>Uroviricota</taxon>
        <taxon>Caudoviricetes</taxon>
        <taxon>Peduoviridae</taxon>
        <taxon>Maltschvirus</taxon>
        <taxon>Maltschvirus maltsch</taxon>
    </lineage>
</organism>
<dbReference type="EMBL" id="LR798291">
    <property type="protein sequence ID" value="CAB5220845.1"/>
    <property type="molecule type" value="Genomic_DNA"/>
</dbReference>
<proteinExistence type="predicted"/>
<gene>
    <name evidence="2" type="ORF">UFOVP246_46</name>
    <name evidence="1" type="ORF">UFOVP59_69</name>
</gene>
<dbReference type="EMBL" id="LR796181">
    <property type="protein sequence ID" value="CAB4125039.1"/>
    <property type="molecule type" value="Genomic_DNA"/>
</dbReference>
<sequence length="100" mass="10710">MEAQQLGPCQWLITRVIDGLPVTETVFISAANDTAEAAIAALAEAENPDPAEIAHTADREAAKAYLAETDWYITRAFERGVAIPDDVKAKRAAAVEALND</sequence>
<evidence type="ECO:0000313" key="2">
    <source>
        <dbReference type="EMBL" id="CAB5220845.1"/>
    </source>
</evidence>
<name>A0A6J7WVJ4_9CAUD</name>
<evidence type="ECO:0000313" key="1">
    <source>
        <dbReference type="EMBL" id="CAB4125039.1"/>
    </source>
</evidence>